<comment type="caution">
    <text evidence="10">Lacks conserved residue(s) required for the propagation of feature annotation.</text>
</comment>
<dbReference type="GO" id="GO:0006400">
    <property type="term" value="P:tRNA modification"/>
    <property type="evidence" value="ECO:0007669"/>
    <property type="project" value="TreeGrafter"/>
</dbReference>
<evidence type="ECO:0000256" key="3">
    <source>
        <dbReference type="ARBA" id="ARBA00005842"/>
    </source>
</evidence>
<feature type="region of interest" description="Interaction with substrate tRNA" evidence="10">
    <location>
        <begin position="69"/>
        <end position="72"/>
    </location>
</feature>
<evidence type="ECO:0000256" key="4">
    <source>
        <dbReference type="ARBA" id="ARBA00022679"/>
    </source>
</evidence>
<evidence type="ECO:0000256" key="8">
    <source>
        <dbReference type="ARBA" id="ARBA00022842"/>
    </source>
</evidence>
<dbReference type="Gene3D" id="3.40.50.300">
    <property type="entry name" value="P-loop containing nucleotide triphosphate hydrolases"/>
    <property type="match status" value="1"/>
</dbReference>
<feature type="binding site" evidence="10">
    <location>
        <begin position="44"/>
        <end position="51"/>
    </location>
    <ligand>
        <name>ATP</name>
        <dbReference type="ChEBI" id="CHEBI:30616"/>
    </ligand>
</feature>
<dbReference type="Proteomes" id="UP001319104">
    <property type="component" value="Unassembled WGS sequence"/>
</dbReference>
<keyword evidence="8 10" id="KW-0460">Magnesium</keyword>
<reference evidence="14 15" key="1">
    <citation type="submission" date="2021-05" db="EMBL/GenBank/DDBJ databases">
        <authorList>
            <person name="Zhang Z.D."/>
            <person name="Osman G."/>
        </authorList>
    </citation>
    <scope>NUCLEOTIDE SEQUENCE [LARGE SCALE GENOMIC DNA]</scope>
    <source>
        <strain evidence="14 15">KCTC 32217</strain>
    </source>
</reference>
<dbReference type="GO" id="GO:0005524">
    <property type="term" value="F:ATP binding"/>
    <property type="evidence" value="ECO:0007669"/>
    <property type="project" value="UniProtKB-UniRule"/>
</dbReference>
<comment type="catalytic activity">
    <reaction evidence="9 10 11">
        <text>adenosine(37) in tRNA + dimethylallyl diphosphate = N(6)-dimethylallyladenosine(37) in tRNA + diphosphate</text>
        <dbReference type="Rhea" id="RHEA:26482"/>
        <dbReference type="Rhea" id="RHEA-COMP:10162"/>
        <dbReference type="Rhea" id="RHEA-COMP:10375"/>
        <dbReference type="ChEBI" id="CHEBI:33019"/>
        <dbReference type="ChEBI" id="CHEBI:57623"/>
        <dbReference type="ChEBI" id="CHEBI:74411"/>
        <dbReference type="ChEBI" id="CHEBI:74415"/>
        <dbReference type="EC" id="2.5.1.75"/>
    </reaction>
</comment>
<keyword evidence="4 10" id="KW-0808">Transferase</keyword>
<comment type="caution">
    <text evidence="14">The sequence shown here is derived from an EMBL/GenBank/DDBJ whole genome shotgun (WGS) entry which is preliminary data.</text>
</comment>
<dbReference type="Pfam" id="PF01715">
    <property type="entry name" value="IPPT"/>
    <property type="match status" value="1"/>
</dbReference>
<evidence type="ECO:0000256" key="2">
    <source>
        <dbReference type="ARBA" id="ARBA00003213"/>
    </source>
</evidence>
<accession>A0AAP2CJF4</accession>
<dbReference type="InterPro" id="IPR039657">
    <property type="entry name" value="Dimethylallyltransferase"/>
</dbReference>
<feature type="site" description="Interaction with substrate tRNA" evidence="10">
    <location>
        <position position="135"/>
    </location>
</feature>
<keyword evidence="5 10" id="KW-0819">tRNA processing</keyword>
<name>A0AAP2CJF4_9BACT</name>
<dbReference type="EMBL" id="JAHCMY010000006">
    <property type="protein sequence ID" value="MBS9524804.1"/>
    <property type="molecule type" value="Genomic_DNA"/>
</dbReference>
<evidence type="ECO:0000256" key="1">
    <source>
        <dbReference type="ARBA" id="ARBA00001946"/>
    </source>
</evidence>
<feature type="site" description="Interaction with substrate tRNA" evidence="10">
    <location>
        <position position="157"/>
    </location>
</feature>
<evidence type="ECO:0000256" key="6">
    <source>
        <dbReference type="ARBA" id="ARBA00022741"/>
    </source>
</evidence>
<dbReference type="Gene3D" id="1.10.20.140">
    <property type="match status" value="1"/>
</dbReference>
<comment type="similarity">
    <text evidence="3 10 13">Belongs to the IPP transferase family.</text>
</comment>
<comment type="subunit">
    <text evidence="10">Monomer.</text>
</comment>
<gene>
    <name evidence="10 14" type="primary">miaA</name>
    <name evidence="14" type="ORF">KI659_12360</name>
</gene>
<keyword evidence="6 10" id="KW-0547">Nucleotide-binding</keyword>
<dbReference type="HAMAP" id="MF_00185">
    <property type="entry name" value="IPP_trans"/>
    <property type="match status" value="1"/>
</dbReference>
<evidence type="ECO:0000256" key="9">
    <source>
        <dbReference type="ARBA" id="ARBA00049563"/>
    </source>
</evidence>
<evidence type="ECO:0000256" key="12">
    <source>
        <dbReference type="RuleBase" id="RU003784"/>
    </source>
</evidence>
<comment type="function">
    <text evidence="2 10 12">Catalyzes the transfer of a dimethylallyl group onto the adenine at position 37 in tRNAs that read codons beginning with uridine, leading to the formation of N6-(dimethylallyl)adenosine (i(6)A).</text>
</comment>
<proteinExistence type="inferred from homology"/>
<evidence type="ECO:0000256" key="7">
    <source>
        <dbReference type="ARBA" id="ARBA00022840"/>
    </source>
</evidence>
<evidence type="ECO:0000256" key="11">
    <source>
        <dbReference type="RuleBase" id="RU003783"/>
    </source>
</evidence>
<dbReference type="EC" id="2.5.1.75" evidence="10"/>
<organism evidence="14 15">
    <name type="scientific">Litoribacter ruber</name>
    <dbReference type="NCBI Taxonomy" id="702568"/>
    <lineage>
        <taxon>Bacteria</taxon>
        <taxon>Pseudomonadati</taxon>
        <taxon>Bacteroidota</taxon>
        <taxon>Cytophagia</taxon>
        <taxon>Cytophagales</taxon>
        <taxon>Cyclobacteriaceae</taxon>
        <taxon>Litoribacter</taxon>
    </lineage>
</organism>
<sequence>MHYHQLSAPFYLSSSSFCNFAVESQKNSLHPLIDTAKFLIVVAGPTAVGKTDMCIKIAKKFNTSIISSDSRQFFREMEIGTAKPTLEERQQVAHHFIDSLSIHDQYDVRRFENDTLNLLNSLFETHDCVIMTGGSGLYIDAVCKGFDEMPEIPSQIRESLNELFQNEGIEVLQKRLKQVDPEYFEMVDRHNPQRLIRALEVFEGTGKPFSSFRLKNTVERPFNLIKIGLERDRELLYERINLRMDQMIEQGLFEEAEKIFPYRHLNALQTVGYSEIFGYLDGKYDKEEAVRLLKRNSRRYAKRQLTWFKKDPDMVWFSPDEAESIIKHIGRQMD</sequence>
<dbReference type="NCBIfam" id="TIGR00174">
    <property type="entry name" value="miaA"/>
    <property type="match status" value="1"/>
</dbReference>
<feature type="binding site" evidence="10">
    <location>
        <begin position="46"/>
        <end position="51"/>
    </location>
    <ligand>
        <name>substrate</name>
    </ligand>
</feature>
<protein>
    <recommendedName>
        <fullName evidence="10">tRNA dimethylallyltransferase</fullName>
        <ecNumber evidence="10">2.5.1.75</ecNumber>
    </recommendedName>
    <alternativeName>
        <fullName evidence="10">Dimethylallyl diphosphate:tRNA dimethylallyltransferase</fullName>
        <shortName evidence="10">DMAPP:tRNA dimethylallyltransferase</shortName>
        <shortName evidence="10">DMATase</shortName>
    </alternativeName>
    <alternativeName>
        <fullName evidence="10">Isopentenyl-diphosphate:tRNA isopentenyltransferase</fullName>
        <shortName evidence="10">IPP transferase</shortName>
        <shortName evidence="10">IPPT</shortName>
        <shortName evidence="10">IPTase</shortName>
    </alternativeName>
</protein>
<dbReference type="PANTHER" id="PTHR11088">
    <property type="entry name" value="TRNA DIMETHYLALLYLTRANSFERASE"/>
    <property type="match status" value="1"/>
</dbReference>
<keyword evidence="7 10" id="KW-0067">ATP-binding</keyword>
<evidence type="ECO:0000313" key="14">
    <source>
        <dbReference type="EMBL" id="MBS9524804.1"/>
    </source>
</evidence>
<comment type="cofactor">
    <cofactor evidence="1 10">
        <name>Mg(2+)</name>
        <dbReference type="ChEBI" id="CHEBI:18420"/>
    </cofactor>
</comment>
<dbReference type="SUPFAM" id="SSF52540">
    <property type="entry name" value="P-loop containing nucleoside triphosphate hydrolases"/>
    <property type="match status" value="2"/>
</dbReference>
<evidence type="ECO:0000256" key="10">
    <source>
        <dbReference type="HAMAP-Rule" id="MF_00185"/>
    </source>
</evidence>
<dbReference type="AlphaFoldDB" id="A0AAP2CJF4"/>
<dbReference type="InterPro" id="IPR018022">
    <property type="entry name" value="IPT"/>
</dbReference>
<dbReference type="PANTHER" id="PTHR11088:SF60">
    <property type="entry name" value="TRNA DIMETHYLALLYLTRANSFERASE"/>
    <property type="match status" value="1"/>
</dbReference>
<dbReference type="InterPro" id="IPR027417">
    <property type="entry name" value="P-loop_NTPase"/>
</dbReference>
<keyword evidence="15" id="KW-1185">Reference proteome</keyword>
<evidence type="ECO:0000313" key="15">
    <source>
        <dbReference type="Proteomes" id="UP001319104"/>
    </source>
</evidence>
<evidence type="ECO:0000256" key="5">
    <source>
        <dbReference type="ARBA" id="ARBA00022694"/>
    </source>
</evidence>
<dbReference type="GO" id="GO:0052381">
    <property type="term" value="F:tRNA dimethylallyltransferase activity"/>
    <property type="evidence" value="ECO:0007669"/>
    <property type="project" value="UniProtKB-UniRule"/>
</dbReference>
<feature type="region of interest" description="Interaction with substrate tRNA" evidence="10">
    <location>
        <begin position="193"/>
        <end position="197"/>
    </location>
</feature>
<evidence type="ECO:0000256" key="13">
    <source>
        <dbReference type="RuleBase" id="RU003785"/>
    </source>
</evidence>